<evidence type="ECO:0008006" key="4">
    <source>
        <dbReference type="Google" id="ProtNLM"/>
    </source>
</evidence>
<sequence>MTELPDDPISLGGWGHDLKPIPDGEPKVYGEDFKLLDWQEDRLRGVLPHTAIEWVLSVGTWTLPGVEPTTDTAPDTRTPQERALPRPSTMPPMWAQQPQKSKRDRRPTRRVK</sequence>
<proteinExistence type="predicted"/>
<protein>
    <recommendedName>
        <fullName evidence="4">Transposase</fullName>
    </recommendedName>
</protein>
<reference evidence="2 3" key="1">
    <citation type="submission" date="2022-07" db="EMBL/GenBank/DDBJ databases">
        <title>Degradation activity of malathion, p-nitrophenol and potential low-temperature adaptation strategy of Rhodococcus sp. FXJ9.536.</title>
        <authorList>
            <person name="Huang J."/>
            <person name="Huang Y."/>
        </authorList>
    </citation>
    <scope>NUCLEOTIDE SEQUENCE [LARGE SCALE GENOMIC DNA]</scope>
    <source>
        <strain evidence="2 3">FXJ9.536</strain>
    </source>
</reference>
<dbReference type="RefSeq" id="WP_255968423.1">
    <property type="nucleotide sequence ID" value="NZ_JANFQF010000008.1"/>
</dbReference>
<evidence type="ECO:0000313" key="2">
    <source>
        <dbReference type="EMBL" id="MCQ4119868.1"/>
    </source>
</evidence>
<keyword evidence="3" id="KW-1185">Reference proteome</keyword>
<evidence type="ECO:0000256" key="1">
    <source>
        <dbReference type="SAM" id="MobiDB-lite"/>
    </source>
</evidence>
<gene>
    <name evidence="2" type="ORF">NOF53_11915</name>
</gene>
<feature type="region of interest" description="Disordered" evidence="1">
    <location>
        <begin position="1"/>
        <end position="23"/>
    </location>
</feature>
<accession>A0ABT1QC76</accession>
<feature type="region of interest" description="Disordered" evidence="1">
    <location>
        <begin position="62"/>
        <end position="112"/>
    </location>
</feature>
<evidence type="ECO:0000313" key="3">
    <source>
        <dbReference type="Proteomes" id="UP001524501"/>
    </source>
</evidence>
<name>A0ABT1QC76_9NOCA</name>
<feature type="compositionally biased region" description="Basic residues" evidence="1">
    <location>
        <begin position="100"/>
        <end position="112"/>
    </location>
</feature>
<comment type="caution">
    <text evidence="2">The sequence shown here is derived from an EMBL/GenBank/DDBJ whole genome shotgun (WGS) entry which is preliminary data.</text>
</comment>
<dbReference type="EMBL" id="JANFQF010000008">
    <property type="protein sequence ID" value="MCQ4119868.1"/>
    <property type="molecule type" value="Genomic_DNA"/>
</dbReference>
<feature type="compositionally biased region" description="Low complexity" evidence="1">
    <location>
        <begin position="68"/>
        <end position="77"/>
    </location>
</feature>
<organism evidence="2 3">
    <name type="scientific">Rhodococcus tibetensis</name>
    <dbReference type="NCBI Taxonomy" id="2965064"/>
    <lineage>
        <taxon>Bacteria</taxon>
        <taxon>Bacillati</taxon>
        <taxon>Actinomycetota</taxon>
        <taxon>Actinomycetes</taxon>
        <taxon>Mycobacteriales</taxon>
        <taxon>Nocardiaceae</taxon>
        <taxon>Rhodococcus</taxon>
    </lineage>
</organism>
<dbReference type="Proteomes" id="UP001524501">
    <property type="component" value="Unassembled WGS sequence"/>
</dbReference>